<organism evidence="3 4">
    <name type="scientific">Hyaloscypha hepaticicola</name>
    <dbReference type="NCBI Taxonomy" id="2082293"/>
    <lineage>
        <taxon>Eukaryota</taxon>
        <taxon>Fungi</taxon>
        <taxon>Dikarya</taxon>
        <taxon>Ascomycota</taxon>
        <taxon>Pezizomycotina</taxon>
        <taxon>Leotiomycetes</taxon>
        <taxon>Helotiales</taxon>
        <taxon>Hyaloscyphaceae</taxon>
        <taxon>Hyaloscypha</taxon>
    </lineage>
</organism>
<reference evidence="3 4" key="1">
    <citation type="submission" date="2016-05" db="EMBL/GenBank/DDBJ databases">
        <title>A degradative enzymes factory behind the ericoid mycorrhizal symbiosis.</title>
        <authorList>
            <consortium name="DOE Joint Genome Institute"/>
            <person name="Martino E."/>
            <person name="Morin E."/>
            <person name="Grelet G."/>
            <person name="Kuo A."/>
            <person name="Kohler A."/>
            <person name="Daghino S."/>
            <person name="Barry K."/>
            <person name="Choi C."/>
            <person name="Cichocki N."/>
            <person name="Clum A."/>
            <person name="Copeland A."/>
            <person name="Hainaut M."/>
            <person name="Haridas S."/>
            <person name="Labutti K."/>
            <person name="Lindquist E."/>
            <person name="Lipzen A."/>
            <person name="Khouja H.-R."/>
            <person name="Murat C."/>
            <person name="Ohm R."/>
            <person name="Olson A."/>
            <person name="Spatafora J."/>
            <person name="Veneault-Fourrey C."/>
            <person name="Henrissat B."/>
            <person name="Grigoriev I."/>
            <person name="Martin F."/>
            <person name="Perotto S."/>
        </authorList>
    </citation>
    <scope>NUCLEOTIDE SEQUENCE [LARGE SCALE GENOMIC DNA]</scope>
    <source>
        <strain evidence="3 4">UAMH 7357</strain>
    </source>
</reference>
<protein>
    <recommendedName>
        <fullName evidence="2">DUF6594 domain-containing protein</fullName>
    </recommendedName>
</protein>
<sequence>MSYAKRHLWLSYTGYPKYSSWVASSDAFFHVRKFRTLNARVILSLQDEIVVLEEKLKALDEACSSTTAGVINNGSFRDDTQSERVGTLANLKSKLVEYNTFINTHSPIRARPPVSKEEMKNSYAWHWNNDAVILDKEQAYITHDDDLMAICPHEKGYLCRLIGRFTLSCRYSIFRRTLDGKESYDPETQYLARLDRIDQLVAGILFSAGLVMLIVPLWIL</sequence>
<name>A0A2J6QL77_9HELO</name>
<dbReference type="OrthoDB" id="5416037at2759"/>
<dbReference type="PANTHER" id="PTHR34502">
    <property type="entry name" value="DUF6594 DOMAIN-CONTAINING PROTEIN-RELATED"/>
    <property type="match status" value="1"/>
</dbReference>
<dbReference type="Pfam" id="PF20237">
    <property type="entry name" value="DUF6594"/>
    <property type="match status" value="1"/>
</dbReference>
<dbReference type="Proteomes" id="UP000235672">
    <property type="component" value="Unassembled WGS sequence"/>
</dbReference>
<keyword evidence="1" id="KW-0812">Transmembrane</keyword>
<dbReference type="PANTHER" id="PTHR34502:SF4">
    <property type="entry name" value="DUF6594 DOMAIN-CONTAINING PROTEIN"/>
    <property type="match status" value="1"/>
</dbReference>
<evidence type="ECO:0000313" key="4">
    <source>
        <dbReference type="Proteomes" id="UP000235672"/>
    </source>
</evidence>
<keyword evidence="1" id="KW-1133">Transmembrane helix</keyword>
<dbReference type="EMBL" id="KZ613466">
    <property type="protein sequence ID" value="PMD27021.1"/>
    <property type="molecule type" value="Genomic_DNA"/>
</dbReference>
<keyword evidence="4" id="KW-1185">Reference proteome</keyword>
<dbReference type="InterPro" id="IPR046529">
    <property type="entry name" value="DUF6594"/>
</dbReference>
<evidence type="ECO:0000259" key="2">
    <source>
        <dbReference type="Pfam" id="PF20237"/>
    </source>
</evidence>
<proteinExistence type="predicted"/>
<evidence type="ECO:0000256" key="1">
    <source>
        <dbReference type="SAM" id="Phobius"/>
    </source>
</evidence>
<feature type="transmembrane region" description="Helical" evidence="1">
    <location>
        <begin position="200"/>
        <end position="219"/>
    </location>
</feature>
<dbReference type="AlphaFoldDB" id="A0A2J6QL77"/>
<gene>
    <name evidence="3" type="ORF">NA56DRAFT_743398</name>
</gene>
<evidence type="ECO:0000313" key="3">
    <source>
        <dbReference type="EMBL" id="PMD27021.1"/>
    </source>
</evidence>
<keyword evidence="1" id="KW-0472">Membrane</keyword>
<feature type="domain" description="DUF6594" evidence="2">
    <location>
        <begin position="15"/>
        <end position="220"/>
    </location>
</feature>
<accession>A0A2J6QL77</accession>